<comment type="subcellular location">
    <subcellularLocation>
        <location evidence="1">Nucleus</location>
    </subcellularLocation>
</comment>
<dbReference type="STRING" id="2010991.A0A3M2RYV8"/>
<keyword evidence="5" id="KW-0539">Nucleus</keyword>
<evidence type="ECO:0000256" key="6">
    <source>
        <dbReference type="ARBA" id="ARBA00025747"/>
    </source>
</evidence>
<dbReference type="InterPro" id="IPR053829">
    <property type="entry name" value="XLF-like_CC"/>
</dbReference>
<feature type="region of interest" description="Disordered" evidence="8">
    <location>
        <begin position="269"/>
        <end position="542"/>
    </location>
</feature>
<feature type="compositionally biased region" description="Pro residues" evidence="8">
    <location>
        <begin position="373"/>
        <end position="385"/>
    </location>
</feature>
<dbReference type="GO" id="GO:0032807">
    <property type="term" value="C:DNA ligase IV complex"/>
    <property type="evidence" value="ECO:0007669"/>
    <property type="project" value="TreeGrafter"/>
</dbReference>
<organism evidence="11 12">
    <name type="scientific">Fusarium kuroshium</name>
    <dbReference type="NCBI Taxonomy" id="2010991"/>
    <lineage>
        <taxon>Eukaryota</taxon>
        <taxon>Fungi</taxon>
        <taxon>Dikarya</taxon>
        <taxon>Ascomycota</taxon>
        <taxon>Pezizomycotina</taxon>
        <taxon>Sordariomycetes</taxon>
        <taxon>Hypocreomycetidae</taxon>
        <taxon>Hypocreales</taxon>
        <taxon>Nectriaceae</taxon>
        <taxon>Fusarium</taxon>
        <taxon>Fusarium solani species complex</taxon>
    </lineage>
</organism>
<evidence type="ECO:0000256" key="7">
    <source>
        <dbReference type="ARBA" id="ARBA00044529"/>
    </source>
</evidence>
<feature type="compositionally biased region" description="Basic and acidic residues" evidence="8">
    <location>
        <begin position="478"/>
        <end position="531"/>
    </location>
</feature>
<sequence length="542" mass="58581">MSPTKSWRPLPLPSSSDLPPLLVSLDIATSAYTVHITDMANVWTESLDRKSICIRGWSENTTIDPSDTPDNMAKFLDSLNTALDSTQPGHYQTHLRLEPASKSDAGDGGLTLKITCEIPGLQPLQWPMHLKKLPSSAIATDLVLPLIQAHHTRNHEVESLIRTLGHKDVVITKLLDKLEAVGTGLEHVFNALSGKKRVSRAVAADKIPGLAPFDRRRWKSDLVYTDDGPSNTESLIEDVLGEGGLQFEPTMEVVESPLLDDWWSKFGGASSAGRPSQEKAIPAKETTPPPKESGVGDDDDDDFQVQSTPPHLTAARKSMASRGKPVLDDASTEGDPESPASAKDVPVPPETRKDIRPTRRLGALGRKKQSTPPRSPSPRKPPPAKKAPSPNVDDSETASEAEDDGATASLPDDDPPPAPSPSPPPKPAAKKGGLGRIGGAKSKQPVRETSPPTEPEVTEIAKPATQNPPKRLGVIGKKKVDTKEPPSVVDESRGRARSTKEDAPKPKPRETSQERADRRREELKRELEKKAAAGPAKKKRKF</sequence>
<feature type="compositionally biased region" description="Pro residues" evidence="8">
    <location>
        <begin position="416"/>
        <end position="427"/>
    </location>
</feature>
<feature type="domain" description="XLF-like N-terminal" evidence="9">
    <location>
        <begin position="6"/>
        <end position="132"/>
    </location>
</feature>
<evidence type="ECO:0000256" key="8">
    <source>
        <dbReference type="SAM" id="MobiDB-lite"/>
    </source>
</evidence>
<dbReference type="Gene3D" id="2.170.210.10">
    <property type="entry name" value="DNA double-strand break repair and VJ recombination XRCC4, N-terminal"/>
    <property type="match status" value="1"/>
</dbReference>
<gene>
    <name evidence="11" type="ORF">CDV36_009908</name>
</gene>
<dbReference type="GO" id="GO:0045027">
    <property type="term" value="F:DNA end binding"/>
    <property type="evidence" value="ECO:0007669"/>
    <property type="project" value="TreeGrafter"/>
</dbReference>
<dbReference type="InterPro" id="IPR015381">
    <property type="entry name" value="XLF-like_N"/>
</dbReference>
<evidence type="ECO:0000256" key="5">
    <source>
        <dbReference type="ARBA" id="ARBA00023242"/>
    </source>
</evidence>
<evidence type="ECO:0000313" key="12">
    <source>
        <dbReference type="Proteomes" id="UP000277212"/>
    </source>
</evidence>
<dbReference type="InterPro" id="IPR052287">
    <property type="entry name" value="NHEJ_factor"/>
</dbReference>
<keyword evidence="12" id="KW-1185">Reference proteome</keyword>
<dbReference type="CDD" id="cd22285">
    <property type="entry name" value="HD_XLF_N"/>
    <property type="match status" value="1"/>
</dbReference>
<dbReference type="AlphaFoldDB" id="A0A3M2RYV8"/>
<evidence type="ECO:0000313" key="11">
    <source>
        <dbReference type="EMBL" id="RMJ10474.1"/>
    </source>
</evidence>
<dbReference type="Pfam" id="PF09302">
    <property type="entry name" value="XLF"/>
    <property type="match status" value="1"/>
</dbReference>
<dbReference type="PANTHER" id="PTHR32235">
    <property type="entry name" value="NON-HOMOLOGOUS END-JOINING FACTOR 1"/>
    <property type="match status" value="1"/>
</dbReference>
<evidence type="ECO:0000259" key="10">
    <source>
        <dbReference type="Pfam" id="PF21928"/>
    </source>
</evidence>
<reference evidence="11 12" key="1">
    <citation type="submission" date="2017-06" db="EMBL/GenBank/DDBJ databases">
        <title>Comparative genomic analysis of Ambrosia Fusariam Clade fungi.</title>
        <authorList>
            <person name="Stajich J.E."/>
            <person name="Carrillo J."/>
            <person name="Kijimoto T."/>
            <person name="Eskalen A."/>
            <person name="O'Donnell K."/>
            <person name="Kasson M."/>
        </authorList>
    </citation>
    <scope>NUCLEOTIDE SEQUENCE [LARGE SCALE GENOMIC DNA]</scope>
    <source>
        <strain evidence="11">UCR3666</strain>
    </source>
</reference>
<feature type="compositionally biased region" description="Acidic residues" evidence="8">
    <location>
        <begin position="393"/>
        <end position="415"/>
    </location>
</feature>
<evidence type="ECO:0000256" key="4">
    <source>
        <dbReference type="ARBA" id="ARBA00023204"/>
    </source>
</evidence>
<dbReference type="GO" id="GO:0006303">
    <property type="term" value="P:double-strand break repair via nonhomologous end joining"/>
    <property type="evidence" value="ECO:0007669"/>
    <property type="project" value="TreeGrafter"/>
</dbReference>
<keyword evidence="4" id="KW-0234">DNA repair</keyword>
<comment type="caution">
    <text evidence="11">The sequence shown here is derived from an EMBL/GenBank/DDBJ whole genome shotgun (WGS) entry which is preliminary data.</text>
</comment>
<accession>A0A3M2RYV8</accession>
<dbReference type="InterPro" id="IPR038051">
    <property type="entry name" value="XRCC4-like_N_sf"/>
</dbReference>
<protein>
    <recommendedName>
        <fullName evidence="7">Non-homologous end-joining factor 1</fullName>
    </recommendedName>
</protein>
<dbReference type="EMBL" id="NKUJ01000202">
    <property type="protein sequence ID" value="RMJ10474.1"/>
    <property type="molecule type" value="Genomic_DNA"/>
</dbReference>
<feature type="domain" description="XLF-like coiled-coil region" evidence="10">
    <location>
        <begin position="134"/>
        <end position="186"/>
    </location>
</feature>
<evidence type="ECO:0000259" key="9">
    <source>
        <dbReference type="Pfam" id="PF09302"/>
    </source>
</evidence>
<evidence type="ECO:0000256" key="2">
    <source>
        <dbReference type="ARBA" id="ARBA00022763"/>
    </source>
</evidence>
<proteinExistence type="inferred from homology"/>
<dbReference type="Pfam" id="PF21928">
    <property type="entry name" value="XLF_CC"/>
    <property type="match status" value="1"/>
</dbReference>
<keyword evidence="2" id="KW-0227">DNA damage</keyword>
<dbReference type="Proteomes" id="UP000277212">
    <property type="component" value="Unassembled WGS sequence"/>
</dbReference>
<keyword evidence="3" id="KW-0238">DNA-binding</keyword>
<evidence type="ECO:0000256" key="3">
    <source>
        <dbReference type="ARBA" id="ARBA00023125"/>
    </source>
</evidence>
<name>A0A3M2RYV8_9HYPO</name>
<comment type="similarity">
    <text evidence="6">Belongs to the XRCC4-XLF family. XLF subfamily.</text>
</comment>
<dbReference type="PANTHER" id="PTHR32235:SF1">
    <property type="entry name" value="NON-HOMOLOGOUS END-JOINING FACTOR 1"/>
    <property type="match status" value="1"/>
</dbReference>
<dbReference type="OrthoDB" id="2155935at2759"/>
<evidence type="ECO:0000256" key="1">
    <source>
        <dbReference type="ARBA" id="ARBA00004123"/>
    </source>
</evidence>